<protein>
    <submittedName>
        <fullName evidence="1">16828_t:CDS:1</fullName>
    </submittedName>
</protein>
<reference evidence="1" key="1">
    <citation type="submission" date="2021-06" db="EMBL/GenBank/DDBJ databases">
        <authorList>
            <person name="Kallberg Y."/>
            <person name="Tangrot J."/>
            <person name="Rosling A."/>
        </authorList>
    </citation>
    <scope>NUCLEOTIDE SEQUENCE</scope>
    <source>
        <strain evidence="1">IL203A</strain>
    </source>
</reference>
<comment type="caution">
    <text evidence="1">The sequence shown here is derived from an EMBL/GenBank/DDBJ whole genome shotgun (WGS) entry which is preliminary data.</text>
</comment>
<accession>A0ACA9KUG4</accession>
<feature type="non-terminal residue" evidence="1">
    <location>
        <position position="245"/>
    </location>
</feature>
<evidence type="ECO:0000313" key="1">
    <source>
        <dbReference type="EMBL" id="CAG8494147.1"/>
    </source>
</evidence>
<keyword evidence="2" id="KW-1185">Reference proteome</keyword>
<sequence length="245" mass="28331">MSACRREDFDVFNGGDCANVNDFVDCSQERSEVFLKSNVSQKGSSRRKVKNASVGPLRVNLRSRGMNSNTDVIKEVFYDDVLLLIDKVFLLRFNCYVYRWIQEYSIRLLSASVILLKDWRVILKEEDHSRLKIYNAVLEELLYELKFHRDRISLGSPYNSIMVNSWRRAEGIRNWAASCIVCCALSLNVGHCRLSTIFKSLNDIAPLTLLRSKLFRPFFRSIVPDIMLREFTEDGLVNELPKGLC</sequence>
<evidence type="ECO:0000313" key="2">
    <source>
        <dbReference type="Proteomes" id="UP000789702"/>
    </source>
</evidence>
<dbReference type="EMBL" id="CAJVPU010002056">
    <property type="protein sequence ID" value="CAG8494147.1"/>
    <property type="molecule type" value="Genomic_DNA"/>
</dbReference>
<name>A0ACA9KUG4_9GLOM</name>
<dbReference type="Proteomes" id="UP000789702">
    <property type="component" value="Unassembled WGS sequence"/>
</dbReference>
<organism evidence="1 2">
    <name type="scientific">Dentiscutata heterogama</name>
    <dbReference type="NCBI Taxonomy" id="1316150"/>
    <lineage>
        <taxon>Eukaryota</taxon>
        <taxon>Fungi</taxon>
        <taxon>Fungi incertae sedis</taxon>
        <taxon>Mucoromycota</taxon>
        <taxon>Glomeromycotina</taxon>
        <taxon>Glomeromycetes</taxon>
        <taxon>Diversisporales</taxon>
        <taxon>Gigasporaceae</taxon>
        <taxon>Dentiscutata</taxon>
    </lineage>
</organism>
<gene>
    <name evidence="1" type="ORF">DHETER_LOCUS2697</name>
</gene>
<proteinExistence type="predicted"/>